<evidence type="ECO:0000313" key="4">
    <source>
        <dbReference type="Proteomes" id="UP000034320"/>
    </source>
</evidence>
<dbReference type="Proteomes" id="UP000034320">
    <property type="component" value="Unassembled WGS sequence"/>
</dbReference>
<feature type="domain" description="Smf/DprA SLOG" evidence="2">
    <location>
        <begin position="17"/>
        <end position="206"/>
    </location>
</feature>
<evidence type="ECO:0000256" key="1">
    <source>
        <dbReference type="ARBA" id="ARBA00006525"/>
    </source>
</evidence>
<name>A0A0G0Z9E1_9BACT</name>
<dbReference type="EMBL" id="LCDD01000042">
    <property type="protein sequence ID" value="KKS45337.1"/>
    <property type="molecule type" value="Genomic_DNA"/>
</dbReference>
<dbReference type="PANTHER" id="PTHR43022">
    <property type="entry name" value="PROTEIN SMF"/>
    <property type="match status" value="1"/>
</dbReference>
<dbReference type="Pfam" id="PF02481">
    <property type="entry name" value="DNA_processg_A"/>
    <property type="match status" value="1"/>
</dbReference>
<dbReference type="InterPro" id="IPR003488">
    <property type="entry name" value="DprA"/>
</dbReference>
<dbReference type="PANTHER" id="PTHR43022:SF1">
    <property type="entry name" value="PROTEIN SMF"/>
    <property type="match status" value="1"/>
</dbReference>
<gene>
    <name evidence="3" type="ORF">UV09_C0042G0006</name>
</gene>
<dbReference type="AlphaFoldDB" id="A0A0G0Z9E1"/>
<dbReference type="InterPro" id="IPR057666">
    <property type="entry name" value="DrpA_SLOG"/>
</dbReference>
<dbReference type="Gene3D" id="3.40.50.450">
    <property type="match status" value="1"/>
</dbReference>
<protein>
    <submittedName>
        <fullName evidence="3">Protecting protein DprA protein</fullName>
    </submittedName>
</protein>
<dbReference type="PATRIC" id="fig|1618442.3.peg.1256"/>
<reference evidence="3 4" key="1">
    <citation type="journal article" date="2015" name="Nature">
        <title>rRNA introns, odd ribosomes, and small enigmatic genomes across a large radiation of phyla.</title>
        <authorList>
            <person name="Brown C.T."/>
            <person name="Hug L.A."/>
            <person name="Thomas B.C."/>
            <person name="Sharon I."/>
            <person name="Castelle C.J."/>
            <person name="Singh A."/>
            <person name="Wilkins M.J."/>
            <person name="Williams K.H."/>
            <person name="Banfield J.F."/>
        </authorList>
    </citation>
    <scope>NUCLEOTIDE SEQUENCE [LARGE SCALE GENOMIC DNA]</scope>
</reference>
<evidence type="ECO:0000259" key="2">
    <source>
        <dbReference type="Pfam" id="PF02481"/>
    </source>
</evidence>
<evidence type="ECO:0000313" key="3">
    <source>
        <dbReference type="EMBL" id="KKS45337.1"/>
    </source>
</evidence>
<comment type="similarity">
    <text evidence="1">Belongs to the DprA/Smf family.</text>
</comment>
<dbReference type="SUPFAM" id="SSF102405">
    <property type="entry name" value="MCP/YpsA-like"/>
    <property type="match status" value="1"/>
</dbReference>
<accession>A0A0G0Z9E1</accession>
<sequence>MGRAAELEWRKIPELFRLKELASPPKKLFSLGSLKADIFWNCVAVVGSRRMTEYGRRALETIVPRLVFEGKTVISGFMYGVDQYAHELCIENGGKTIAVLGWGINLPFKGSDIKLAEKIIKSQGLILSEWEEQQGTLWTFPTRNRIVAALADEIIVVEAAAKSGALITARLGAKLKRKIWAVPGPITSRTSEGTNALIAAGLAQMWLGNSVNLKIDYGSDPLLNLLENESLTANEIARKMNKNISEIGAQLSLLTLEGSLTERDGKYFVNNAG</sequence>
<organism evidence="3 4">
    <name type="scientific">Candidatus Gottesmanbacteria bacterium GW2011_GWA2_42_18</name>
    <dbReference type="NCBI Taxonomy" id="1618442"/>
    <lineage>
        <taxon>Bacteria</taxon>
        <taxon>Candidatus Gottesmaniibacteriota</taxon>
    </lineage>
</organism>
<dbReference type="GO" id="GO:0009294">
    <property type="term" value="P:DNA-mediated transformation"/>
    <property type="evidence" value="ECO:0007669"/>
    <property type="project" value="InterPro"/>
</dbReference>
<comment type="caution">
    <text evidence="3">The sequence shown here is derived from an EMBL/GenBank/DDBJ whole genome shotgun (WGS) entry which is preliminary data.</text>
</comment>
<proteinExistence type="inferred from homology"/>